<comment type="caution">
    <text evidence="2">The sequence shown here is derived from an EMBL/GenBank/DDBJ whole genome shotgun (WGS) entry which is preliminary data.</text>
</comment>
<evidence type="ECO:0000313" key="2">
    <source>
        <dbReference type="EMBL" id="KMO17752.1"/>
    </source>
</evidence>
<protein>
    <recommendedName>
        <fullName evidence="4">Yip1 domain-containing protein</fullName>
    </recommendedName>
</protein>
<feature type="transmembrane region" description="Helical" evidence="1">
    <location>
        <begin position="100"/>
        <end position="125"/>
    </location>
</feature>
<organism evidence="2 3">
    <name type="scientific">Methylobacterium indicum</name>
    <dbReference type="NCBI Taxonomy" id="1775910"/>
    <lineage>
        <taxon>Bacteria</taxon>
        <taxon>Pseudomonadati</taxon>
        <taxon>Pseudomonadota</taxon>
        <taxon>Alphaproteobacteria</taxon>
        <taxon>Hyphomicrobiales</taxon>
        <taxon>Methylobacteriaceae</taxon>
        <taxon>Methylobacterium</taxon>
    </lineage>
</organism>
<dbReference type="EMBL" id="JTHG01000214">
    <property type="protein sequence ID" value="KMO17752.1"/>
    <property type="molecule type" value="Genomic_DNA"/>
</dbReference>
<accession>A0ABR5H2W8</accession>
<gene>
    <name evidence="2" type="ORF">QR79_21315</name>
</gene>
<feature type="transmembrane region" description="Helical" evidence="1">
    <location>
        <begin position="61"/>
        <end position="80"/>
    </location>
</feature>
<evidence type="ECO:0000256" key="1">
    <source>
        <dbReference type="SAM" id="Phobius"/>
    </source>
</evidence>
<keyword evidence="1" id="KW-0472">Membrane</keyword>
<feature type="transmembrane region" description="Helical" evidence="1">
    <location>
        <begin position="29"/>
        <end position="49"/>
    </location>
</feature>
<evidence type="ECO:0008006" key="4">
    <source>
        <dbReference type="Google" id="ProtNLM"/>
    </source>
</evidence>
<proteinExistence type="predicted"/>
<dbReference type="Proteomes" id="UP000036471">
    <property type="component" value="Unassembled WGS sequence"/>
</dbReference>
<keyword evidence="1" id="KW-1133">Transmembrane helix</keyword>
<dbReference type="RefSeq" id="WP_048430398.1">
    <property type="nucleotide sequence ID" value="NZ_JTHF01000245.1"/>
</dbReference>
<reference evidence="2 3" key="1">
    <citation type="submission" date="2014-11" db="EMBL/GenBank/DDBJ databases">
        <title>Comparative genomics of Methylobacterium species.</title>
        <authorList>
            <person name="Chaudhry V."/>
            <person name="Patil P.B."/>
        </authorList>
    </citation>
    <scope>NUCLEOTIDE SEQUENCE [LARGE SCALE GENOMIC DNA]</scope>
    <source>
        <strain evidence="2 3">SE3.6</strain>
    </source>
</reference>
<feature type="transmembrane region" description="Helical" evidence="1">
    <location>
        <begin position="137"/>
        <end position="159"/>
    </location>
</feature>
<name>A0ABR5H2W8_9HYPH</name>
<keyword evidence="3" id="KW-1185">Reference proteome</keyword>
<sequence length="161" mass="17298">MIEGLQRLNDTLTANAAEYLLVHPAVSQVAIALTLATGCYVVFAAPGWARLVTSDLALRRMLRIAGRGSGGCLILTAMFYDSIIRGLDGALTFRPLMYLYFPASIMLSVAAVVFAGAQIYCSLYVRPAPLLRAAVPAVLGAWLFALSIPVFQFAVMLGLNR</sequence>
<keyword evidence="1" id="KW-0812">Transmembrane</keyword>
<evidence type="ECO:0000313" key="3">
    <source>
        <dbReference type="Proteomes" id="UP000036471"/>
    </source>
</evidence>